<dbReference type="AlphaFoldDB" id="A0A813E106"/>
<comment type="caution">
    <text evidence="2">The sequence shown here is derived from an EMBL/GenBank/DDBJ whole genome shotgun (WGS) entry which is preliminary data.</text>
</comment>
<feature type="compositionally biased region" description="Low complexity" evidence="1">
    <location>
        <begin position="7"/>
        <end position="20"/>
    </location>
</feature>
<feature type="non-terminal residue" evidence="2">
    <location>
        <position position="1"/>
    </location>
</feature>
<keyword evidence="3" id="KW-1185">Reference proteome</keyword>
<proteinExistence type="predicted"/>
<dbReference type="Gene3D" id="2.30.30.40">
    <property type="entry name" value="SH3 Domains"/>
    <property type="match status" value="1"/>
</dbReference>
<sequence length="170" mass="18867">APDVLEHSAAAAALASASEEATQEEPAQEKAQTSEDKPSSNKRIQRVTQTWQGDDASQVSVSELDFVEVRLDTQTEHGWIHGQKLVPNTGEAGWIPLCILQNLEEDQAWMRVKQTWQASDASQLCADEGSMALVWTSTRTAEGWTYVDKQEKDGGMTPGWLPDFCFDWVN</sequence>
<protein>
    <recommendedName>
        <fullName evidence="4">SH3 domain-containing protein</fullName>
    </recommendedName>
</protein>
<evidence type="ECO:0000256" key="1">
    <source>
        <dbReference type="SAM" id="MobiDB-lite"/>
    </source>
</evidence>
<feature type="region of interest" description="Disordered" evidence="1">
    <location>
        <begin position="1"/>
        <end position="54"/>
    </location>
</feature>
<dbReference type="InterPro" id="IPR036028">
    <property type="entry name" value="SH3-like_dom_sf"/>
</dbReference>
<reference evidence="2" key="1">
    <citation type="submission" date="2021-02" db="EMBL/GenBank/DDBJ databases">
        <authorList>
            <person name="Dougan E. K."/>
            <person name="Rhodes N."/>
            <person name="Thang M."/>
            <person name="Chan C."/>
        </authorList>
    </citation>
    <scope>NUCLEOTIDE SEQUENCE</scope>
</reference>
<gene>
    <name evidence="2" type="ORF">PGLA1383_LOCUS12074</name>
</gene>
<organism evidence="2 3">
    <name type="scientific">Polarella glacialis</name>
    <name type="common">Dinoflagellate</name>
    <dbReference type="NCBI Taxonomy" id="89957"/>
    <lineage>
        <taxon>Eukaryota</taxon>
        <taxon>Sar</taxon>
        <taxon>Alveolata</taxon>
        <taxon>Dinophyceae</taxon>
        <taxon>Suessiales</taxon>
        <taxon>Suessiaceae</taxon>
        <taxon>Polarella</taxon>
    </lineage>
</organism>
<evidence type="ECO:0000313" key="3">
    <source>
        <dbReference type="Proteomes" id="UP000654075"/>
    </source>
</evidence>
<evidence type="ECO:0008006" key="4">
    <source>
        <dbReference type="Google" id="ProtNLM"/>
    </source>
</evidence>
<dbReference type="Proteomes" id="UP000654075">
    <property type="component" value="Unassembled WGS sequence"/>
</dbReference>
<dbReference type="SUPFAM" id="SSF50044">
    <property type="entry name" value="SH3-domain"/>
    <property type="match status" value="1"/>
</dbReference>
<evidence type="ECO:0000313" key="2">
    <source>
        <dbReference type="EMBL" id="CAE8593482.1"/>
    </source>
</evidence>
<name>A0A813E106_POLGL</name>
<accession>A0A813E106</accession>
<dbReference type="EMBL" id="CAJNNV010006371">
    <property type="protein sequence ID" value="CAE8593482.1"/>
    <property type="molecule type" value="Genomic_DNA"/>
</dbReference>